<evidence type="ECO:0000313" key="8">
    <source>
        <dbReference type="Proteomes" id="UP000054196"/>
    </source>
</evidence>
<dbReference type="PIRSF" id="PIRSF006060">
    <property type="entry name" value="AA_transporter"/>
    <property type="match status" value="1"/>
</dbReference>
<reference evidence="8" key="1">
    <citation type="journal article" date="2012" name="Science">
        <title>The Paleozoic origin of enzymatic lignin decomposition reconstructed from 31 fungal genomes.</title>
        <authorList>
            <person name="Floudas D."/>
            <person name="Binder M."/>
            <person name="Riley R."/>
            <person name="Barry K."/>
            <person name="Blanchette R.A."/>
            <person name="Henrissat B."/>
            <person name="Martinez A.T."/>
            <person name="Otillar R."/>
            <person name="Spatafora J.W."/>
            <person name="Yadav J.S."/>
            <person name="Aerts A."/>
            <person name="Benoit I."/>
            <person name="Boyd A."/>
            <person name="Carlson A."/>
            <person name="Copeland A."/>
            <person name="Coutinho P.M."/>
            <person name="de Vries R.P."/>
            <person name="Ferreira P."/>
            <person name="Findley K."/>
            <person name="Foster B."/>
            <person name="Gaskell J."/>
            <person name="Glotzer D."/>
            <person name="Gorecki P."/>
            <person name="Heitman J."/>
            <person name="Hesse C."/>
            <person name="Hori C."/>
            <person name="Igarashi K."/>
            <person name="Jurgens J.A."/>
            <person name="Kallen N."/>
            <person name="Kersten P."/>
            <person name="Kohler A."/>
            <person name="Kuees U."/>
            <person name="Kumar T.K.A."/>
            <person name="Kuo A."/>
            <person name="LaButti K."/>
            <person name="Larrondo L.F."/>
            <person name="Lindquist E."/>
            <person name="Ling A."/>
            <person name="Lombard V."/>
            <person name="Lucas S."/>
            <person name="Lundell T."/>
            <person name="Martin R."/>
            <person name="McLaughlin D.J."/>
            <person name="Morgenstern I."/>
            <person name="Morin E."/>
            <person name="Murat C."/>
            <person name="Nagy L.G."/>
            <person name="Nolan M."/>
            <person name="Ohm R.A."/>
            <person name="Patyshakuliyeva A."/>
            <person name="Rokas A."/>
            <person name="Ruiz-Duenas F.J."/>
            <person name="Sabat G."/>
            <person name="Salamov A."/>
            <person name="Samejima M."/>
            <person name="Schmutz J."/>
            <person name="Slot J.C."/>
            <person name="St John F."/>
            <person name="Stenlid J."/>
            <person name="Sun H."/>
            <person name="Sun S."/>
            <person name="Syed K."/>
            <person name="Tsang A."/>
            <person name="Wiebenga A."/>
            <person name="Young D."/>
            <person name="Pisabarro A."/>
            <person name="Eastwood D.C."/>
            <person name="Martin F."/>
            <person name="Cullen D."/>
            <person name="Grigoriev I.V."/>
            <person name="Hibbett D.S."/>
        </authorList>
    </citation>
    <scope>NUCLEOTIDE SEQUENCE [LARGE SCALE GENOMIC DNA]</scope>
    <source>
        <strain evidence="8">HHB-11173 SS5</strain>
    </source>
</reference>
<accession>R7S0B5</accession>
<feature type="transmembrane region" description="Helical" evidence="6">
    <location>
        <begin position="180"/>
        <end position="203"/>
    </location>
</feature>
<keyword evidence="8" id="KW-1185">Reference proteome</keyword>
<dbReference type="GO" id="GO:0016020">
    <property type="term" value="C:membrane"/>
    <property type="evidence" value="ECO:0007669"/>
    <property type="project" value="UniProtKB-SubCell"/>
</dbReference>
<feature type="transmembrane region" description="Helical" evidence="6">
    <location>
        <begin position="364"/>
        <end position="383"/>
    </location>
</feature>
<name>R7S0B5_PUNST</name>
<dbReference type="PANTHER" id="PTHR11785">
    <property type="entry name" value="AMINO ACID TRANSPORTER"/>
    <property type="match status" value="1"/>
</dbReference>
<evidence type="ECO:0000256" key="5">
    <source>
        <dbReference type="SAM" id="MobiDB-lite"/>
    </source>
</evidence>
<dbReference type="Gene3D" id="1.20.1740.10">
    <property type="entry name" value="Amino acid/polyamine transporter I"/>
    <property type="match status" value="1"/>
</dbReference>
<protein>
    <submittedName>
        <fullName evidence="7">APC amino acid permease</fullName>
    </submittedName>
</protein>
<feature type="transmembrane region" description="Helical" evidence="6">
    <location>
        <begin position="428"/>
        <end position="449"/>
    </location>
</feature>
<feature type="transmembrane region" description="Helical" evidence="6">
    <location>
        <begin position="267"/>
        <end position="288"/>
    </location>
</feature>
<evidence type="ECO:0000256" key="1">
    <source>
        <dbReference type="ARBA" id="ARBA00004141"/>
    </source>
</evidence>
<gene>
    <name evidence="7" type="ORF">PUNSTDRAFT_139131</name>
</gene>
<feature type="region of interest" description="Disordered" evidence="5">
    <location>
        <begin position="1"/>
        <end position="23"/>
    </location>
</feature>
<sequence length="517" mass="56895">MEDPTEESPLIDSSSLRRDESPKHARQRHLGVASVGFLIFNRIIGTGIFAAPSIILRCAGSIGATFTMWVIGTLVAAAGTSVYIELGTALPRNGGEKNYLEFIYNKPRFMITCAYASYAIFTGWASANSLVFGEYLVNALSITATRTTIGAAALLCMTFCLVMHGCFLHQGLRIQNTLGAAKIVILIVIPISALLNVVGIPFFQLRDGVNVPHNFDVDKIWEGSFKTGVSGFVTGMFNVIWSYNGYQNANYALAEVHNPVRTIRRAAPLAVAGVSVFYFLINIAYFIAIAKEDILESRRIVAALFFRNIFGPSTEKILSGAIALSTLGNVMSIVFAHGRVIQELGREGILPASRWFGSSKPFDSPLRGILVVWLVSSVLMLSAPSGDAYLLMVNLSYYPIILFNVLLPAGIIYMHISPSIEWNPPYRSYTAVAVFFFISNVFLLLAPFVPPPPGFQVYENFPYWLHVVGALIIGLLGVSYFTGRWVILPKIGKYELRRVTIVEHGIPVAAFRKQRIE</sequence>
<proteinExistence type="predicted"/>
<evidence type="ECO:0000256" key="6">
    <source>
        <dbReference type="SAM" id="Phobius"/>
    </source>
</evidence>
<keyword evidence="2 6" id="KW-0812">Transmembrane</keyword>
<keyword evidence="4 6" id="KW-0472">Membrane</keyword>
<feature type="transmembrane region" description="Helical" evidence="6">
    <location>
        <begin position="395"/>
        <end position="416"/>
    </location>
</feature>
<dbReference type="EMBL" id="JH687558">
    <property type="protein sequence ID" value="EIN03825.1"/>
    <property type="molecule type" value="Genomic_DNA"/>
</dbReference>
<dbReference type="Pfam" id="PF13520">
    <property type="entry name" value="AA_permease_2"/>
    <property type="match status" value="1"/>
</dbReference>
<feature type="transmembrane region" description="Helical" evidence="6">
    <location>
        <begin position="109"/>
        <end position="127"/>
    </location>
</feature>
<dbReference type="GeneID" id="18880246"/>
<dbReference type="RefSeq" id="XP_007388883.1">
    <property type="nucleotide sequence ID" value="XM_007388821.1"/>
</dbReference>
<feature type="transmembrane region" description="Helical" evidence="6">
    <location>
        <begin position="461"/>
        <end position="487"/>
    </location>
</feature>
<evidence type="ECO:0000256" key="2">
    <source>
        <dbReference type="ARBA" id="ARBA00022692"/>
    </source>
</evidence>
<dbReference type="HOGENOM" id="CLU_013661_4_1_1"/>
<dbReference type="InterPro" id="IPR050598">
    <property type="entry name" value="AminoAcid_Transporter"/>
</dbReference>
<dbReference type="Proteomes" id="UP000054196">
    <property type="component" value="Unassembled WGS sequence"/>
</dbReference>
<organism evidence="7 8">
    <name type="scientific">Punctularia strigosozonata (strain HHB-11173)</name>
    <name type="common">White-rot fungus</name>
    <dbReference type="NCBI Taxonomy" id="741275"/>
    <lineage>
        <taxon>Eukaryota</taxon>
        <taxon>Fungi</taxon>
        <taxon>Dikarya</taxon>
        <taxon>Basidiomycota</taxon>
        <taxon>Agaricomycotina</taxon>
        <taxon>Agaricomycetes</taxon>
        <taxon>Corticiales</taxon>
        <taxon>Punctulariaceae</taxon>
        <taxon>Punctularia</taxon>
    </lineage>
</organism>
<dbReference type="AlphaFoldDB" id="R7S0B5"/>
<evidence type="ECO:0000256" key="3">
    <source>
        <dbReference type="ARBA" id="ARBA00022989"/>
    </source>
</evidence>
<feature type="transmembrane region" description="Helical" evidence="6">
    <location>
        <begin position="66"/>
        <end position="88"/>
    </location>
</feature>
<dbReference type="OMA" id="CGTAVYI"/>
<dbReference type="InterPro" id="IPR002293">
    <property type="entry name" value="AA/rel_permease1"/>
</dbReference>
<dbReference type="eggNOG" id="KOG1287">
    <property type="taxonomic scope" value="Eukaryota"/>
</dbReference>
<feature type="transmembrane region" description="Helical" evidence="6">
    <location>
        <begin position="317"/>
        <end position="336"/>
    </location>
</feature>
<dbReference type="OrthoDB" id="5982228at2759"/>
<feature type="transmembrane region" description="Helical" evidence="6">
    <location>
        <begin position="223"/>
        <end position="246"/>
    </location>
</feature>
<evidence type="ECO:0000313" key="7">
    <source>
        <dbReference type="EMBL" id="EIN03825.1"/>
    </source>
</evidence>
<comment type="subcellular location">
    <subcellularLocation>
        <location evidence="1">Membrane</location>
        <topology evidence="1">Multi-pass membrane protein</topology>
    </subcellularLocation>
</comment>
<dbReference type="PANTHER" id="PTHR11785:SF498">
    <property type="entry name" value="HIGH-AFFINITY METHIONINE PERMEASE"/>
    <property type="match status" value="1"/>
</dbReference>
<feature type="transmembrane region" description="Helical" evidence="6">
    <location>
        <begin position="147"/>
        <end position="168"/>
    </location>
</feature>
<dbReference type="KEGG" id="psq:PUNSTDRAFT_139131"/>
<keyword evidence="3 6" id="KW-1133">Transmembrane helix</keyword>
<dbReference type="GO" id="GO:0015179">
    <property type="term" value="F:L-amino acid transmembrane transporter activity"/>
    <property type="evidence" value="ECO:0007669"/>
    <property type="project" value="TreeGrafter"/>
</dbReference>
<evidence type="ECO:0000256" key="4">
    <source>
        <dbReference type="ARBA" id="ARBA00023136"/>
    </source>
</evidence>
<feature type="transmembrane region" description="Helical" evidence="6">
    <location>
        <begin position="30"/>
        <end position="54"/>
    </location>
</feature>